<dbReference type="NCBIfam" id="TIGR00494">
    <property type="entry name" value="crcB"/>
    <property type="match status" value="1"/>
</dbReference>
<protein>
    <recommendedName>
        <fullName evidence="12">Fluoride-specific ion channel FluC</fullName>
    </recommendedName>
</protein>
<proteinExistence type="inferred from homology"/>
<dbReference type="NCBIfam" id="NF010805">
    <property type="entry name" value="PRK14209.1"/>
    <property type="match status" value="1"/>
</dbReference>
<name>A0A1G6W4L5_9RHOB</name>
<keyword evidence="14" id="KW-1185">Reference proteome</keyword>
<comment type="catalytic activity">
    <reaction evidence="11">
        <text>fluoride(in) = fluoride(out)</text>
        <dbReference type="Rhea" id="RHEA:76159"/>
        <dbReference type="ChEBI" id="CHEBI:17051"/>
    </reaction>
    <physiologicalReaction direction="left-to-right" evidence="11">
        <dbReference type="Rhea" id="RHEA:76160"/>
    </physiologicalReaction>
</comment>
<keyword evidence="9 12" id="KW-0407">Ion channel</keyword>
<keyword evidence="2 12" id="KW-1003">Cell membrane</keyword>
<feature type="transmembrane region" description="Helical" evidence="12">
    <location>
        <begin position="63"/>
        <end position="86"/>
    </location>
</feature>
<evidence type="ECO:0000256" key="12">
    <source>
        <dbReference type="HAMAP-Rule" id="MF_00454"/>
    </source>
</evidence>
<keyword evidence="12" id="KW-0479">Metal-binding</keyword>
<dbReference type="PANTHER" id="PTHR28259">
    <property type="entry name" value="FLUORIDE EXPORT PROTEIN 1-RELATED"/>
    <property type="match status" value="1"/>
</dbReference>
<evidence type="ECO:0000256" key="5">
    <source>
        <dbReference type="ARBA" id="ARBA00022989"/>
    </source>
</evidence>
<evidence type="ECO:0000256" key="10">
    <source>
        <dbReference type="ARBA" id="ARBA00035120"/>
    </source>
</evidence>
<comment type="subcellular location">
    <subcellularLocation>
        <location evidence="1 12">Cell membrane</location>
        <topology evidence="1 12">Multi-pass membrane protein</topology>
    </subcellularLocation>
</comment>
<evidence type="ECO:0000256" key="4">
    <source>
        <dbReference type="ARBA" id="ARBA00022692"/>
    </source>
</evidence>
<keyword evidence="12" id="KW-0813">Transport</keyword>
<dbReference type="GO" id="GO:0005886">
    <property type="term" value="C:plasma membrane"/>
    <property type="evidence" value="ECO:0007669"/>
    <property type="project" value="UniProtKB-SubCell"/>
</dbReference>
<dbReference type="GO" id="GO:0062054">
    <property type="term" value="F:fluoride channel activity"/>
    <property type="evidence" value="ECO:0007669"/>
    <property type="project" value="UniProtKB-UniRule"/>
</dbReference>
<comment type="activity regulation">
    <text evidence="12">Na(+) is not transported, but it plays an essential structural role and its presence is essential for fluoride channel function.</text>
</comment>
<evidence type="ECO:0000256" key="6">
    <source>
        <dbReference type="ARBA" id="ARBA00023053"/>
    </source>
</evidence>
<evidence type="ECO:0000256" key="2">
    <source>
        <dbReference type="ARBA" id="ARBA00022475"/>
    </source>
</evidence>
<evidence type="ECO:0000256" key="7">
    <source>
        <dbReference type="ARBA" id="ARBA00023065"/>
    </source>
</evidence>
<dbReference type="HAMAP" id="MF_00454">
    <property type="entry name" value="FluC"/>
    <property type="match status" value="1"/>
</dbReference>
<sequence>MNTFLQVAIGGAIGATGRYAVGVAAMRGFGPGFPAGTLIVNIAGSFLMGLLVVGLAQRGGNQFAPLLLTGMLGGFTTFSAFSLDAISLWERGQVGTASVYVIASVLLSLLAVGVGLALGRGIWA</sequence>
<feature type="binding site" evidence="12">
    <location>
        <position position="76"/>
    </location>
    <ligand>
        <name>Na(+)</name>
        <dbReference type="ChEBI" id="CHEBI:29101"/>
        <note>structural</note>
    </ligand>
</feature>
<evidence type="ECO:0000256" key="8">
    <source>
        <dbReference type="ARBA" id="ARBA00023136"/>
    </source>
</evidence>
<dbReference type="AlphaFoldDB" id="A0A1G6W4L5"/>
<dbReference type="STRING" id="591205.SAMN05421538_10240"/>
<dbReference type="EMBL" id="FNAH01000002">
    <property type="protein sequence ID" value="SDD60870.1"/>
    <property type="molecule type" value="Genomic_DNA"/>
</dbReference>
<dbReference type="PANTHER" id="PTHR28259:SF1">
    <property type="entry name" value="FLUORIDE EXPORT PROTEIN 1-RELATED"/>
    <property type="match status" value="1"/>
</dbReference>
<dbReference type="InterPro" id="IPR003691">
    <property type="entry name" value="FluC"/>
</dbReference>
<comment type="similarity">
    <text evidence="10 12">Belongs to the fluoride channel Fluc/FEX (TC 1.A.43) family.</text>
</comment>
<keyword evidence="3" id="KW-0997">Cell inner membrane</keyword>
<keyword evidence="6 12" id="KW-0915">Sodium</keyword>
<dbReference type="Pfam" id="PF02537">
    <property type="entry name" value="CRCB"/>
    <property type="match status" value="1"/>
</dbReference>
<keyword evidence="5 12" id="KW-1133">Transmembrane helix</keyword>
<dbReference type="OrthoDB" id="9806299at2"/>
<feature type="transmembrane region" description="Helical" evidence="12">
    <location>
        <begin position="98"/>
        <end position="118"/>
    </location>
</feature>
<feature type="transmembrane region" description="Helical" evidence="12">
    <location>
        <begin position="36"/>
        <end position="56"/>
    </location>
</feature>
<keyword evidence="7 12" id="KW-0406">Ion transport</keyword>
<dbReference type="Proteomes" id="UP000199344">
    <property type="component" value="Unassembled WGS sequence"/>
</dbReference>
<dbReference type="RefSeq" id="WP_090521076.1">
    <property type="nucleotide sequence ID" value="NZ_FNAH01000002.1"/>
</dbReference>
<accession>A0A1G6W4L5</accession>
<gene>
    <name evidence="12" type="primary">fluC</name>
    <name evidence="12" type="synonym">crcB</name>
    <name evidence="13" type="ORF">SAMN05421538_10240</name>
</gene>
<evidence type="ECO:0000256" key="3">
    <source>
        <dbReference type="ARBA" id="ARBA00022519"/>
    </source>
</evidence>
<feature type="binding site" evidence="12">
    <location>
        <position position="73"/>
    </location>
    <ligand>
        <name>Na(+)</name>
        <dbReference type="ChEBI" id="CHEBI:29101"/>
        <note>structural</note>
    </ligand>
</feature>
<reference evidence="13 14" key="1">
    <citation type="submission" date="2016-10" db="EMBL/GenBank/DDBJ databases">
        <authorList>
            <person name="de Groot N.N."/>
        </authorList>
    </citation>
    <scope>NUCLEOTIDE SEQUENCE [LARGE SCALE GENOMIC DNA]</scope>
    <source>
        <strain evidence="13 14">DSM 22220</strain>
    </source>
</reference>
<dbReference type="GO" id="GO:0140114">
    <property type="term" value="P:cellular detoxification of fluoride"/>
    <property type="evidence" value="ECO:0007669"/>
    <property type="project" value="UniProtKB-UniRule"/>
</dbReference>
<evidence type="ECO:0000256" key="1">
    <source>
        <dbReference type="ARBA" id="ARBA00004651"/>
    </source>
</evidence>
<evidence type="ECO:0000256" key="9">
    <source>
        <dbReference type="ARBA" id="ARBA00023303"/>
    </source>
</evidence>
<organism evidence="13 14">
    <name type="scientific">Paracoccus isoporae</name>
    <dbReference type="NCBI Taxonomy" id="591205"/>
    <lineage>
        <taxon>Bacteria</taxon>
        <taxon>Pseudomonadati</taxon>
        <taxon>Pseudomonadota</taxon>
        <taxon>Alphaproteobacteria</taxon>
        <taxon>Rhodobacterales</taxon>
        <taxon>Paracoccaceae</taxon>
        <taxon>Paracoccus</taxon>
    </lineage>
</organism>
<keyword evidence="8 12" id="KW-0472">Membrane</keyword>
<keyword evidence="4 12" id="KW-0812">Transmembrane</keyword>
<dbReference type="GO" id="GO:0046872">
    <property type="term" value="F:metal ion binding"/>
    <property type="evidence" value="ECO:0007669"/>
    <property type="project" value="UniProtKB-KW"/>
</dbReference>
<comment type="function">
    <text evidence="12">Fluoride-specific ion channel. Important for reducing fluoride concentration in the cell, thus reducing its toxicity.</text>
</comment>
<dbReference type="NCBIfam" id="NF010791">
    <property type="entry name" value="PRK14195.1"/>
    <property type="match status" value="1"/>
</dbReference>
<evidence type="ECO:0000313" key="14">
    <source>
        <dbReference type="Proteomes" id="UP000199344"/>
    </source>
</evidence>
<evidence type="ECO:0000256" key="11">
    <source>
        <dbReference type="ARBA" id="ARBA00035585"/>
    </source>
</evidence>
<evidence type="ECO:0000313" key="13">
    <source>
        <dbReference type="EMBL" id="SDD60870.1"/>
    </source>
</evidence>